<dbReference type="PANTHER" id="PTHR35400">
    <property type="entry name" value="SLR1083 PROTEIN"/>
    <property type="match status" value="1"/>
</dbReference>
<keyword evidence="2" id="KW-0540">Nuclease</keyword>
<evidence type="ECO:0000313" key="2">
    <source>
        <dbReference type="EMBL" id="MBA8931171.1"/>
    </source>
</evidence>
<organism evidence="2 3">
    <name type="scientific">Kutzneria viridogrisea</name>
    <dbReference type="NCBI Taxonomy" id="47990"/>
    <lineage>
        <taxon>Bacteria</taxon>
        <taxon>Bacillati</taxon>
        <taxon>Actinomycetota</taxon>
        <taxon>Actinomycetes</taxon>
        <taxon>Pseudonocardiales</taxon>
        <taxon>Pseudonocardiaceae</taxon>
        <taxon>Kutzneria</taxon>
    </lineage>
</organism>
<keyword evidence="2" id="KW-0378">Hydrolase</keyword>
<dbReference type="EMBL" id="JACJID010000008">
    <property type="protein sequence ID" value="MBA8931171.1"/>
    <property type="molecule type" value="Genomic_DNA"/>
</dbReference>
<evidence type="ECO:0000259" key="1">
    <source>
        <dbReference type="Pfam" id="PF05685"/>
    </source>
</evidence>
<dbReference type="Proteomes" id="UP000517916">
    <property type="component" value="Unassembled WGS sequence"/>
</dbReference>
<gene>
    <name evidence="2" type="ORF">BC739_008418</name>
</gene>
<dbReference type="GO" id="GO:0004519">
    <property type="term" value="F:endonuclease activity"/>
    <property type="evidence" value="ECO:0007669"/>
    <property type="project" value="UniProtKB-KW"/>
</dbReference>
<keyword evidence="3" id="KW-1185">Reference proteome</keyword>
<dbReference type="InterPro" id="IPR012296">
    <property type="entry name" value="Nuclease_put_TT1808"/>
</dbReference>
<reference evidence="2 3" key="1">
    <citation type="submission" date="2020-08" db="EMBL/GenBank/DDBJ databases">
        <title>Genomic Encyclopedia of Archaeal and Bacterial Type Strains, Phase II (KMG-II): from individual species to whole genera.</title>
        <authorList>
            <person name="Goeker M."/>
        </authorList>
    </citation>
    <scope>NUCLEOTIDE SEQUENCE [LARGE SCALE GENOMIC DNA]</scope>
    <source>
        <strain evidence="2 3">DSM 43850</strain>
    </source>
</reference>
<accession>A0ABR6BW79</accession>
<sequence>MSRAEEAGRVTAALLHHEMGPHTVDDWLTAEPPQDGTRLELIWGYFHVSPAPAGQHQYAADELRAVLKAALSRRTDLYVVTAVAVGISTRARTGLVPDVVVLNTRPVGTSFRAGDVELAVEVWSPGNTAEERANKVAAYALAGVSFFWAVELNKVGGVTVTAHRLEKDGYVAETTAVSGAEVTLRTAPEPVTFDPADLSP</sequence>
<name>A0ABR6BW79_9PSEU</name>
<evidence type="ECO:0000313" key="3">
    <source>
        <dbReference type="Proteomes" id="UP000517916"/>
    </source>
</evidence>
<dbReference type="Gene3D" id="3.90.1570.10">
    <property type="entry name" value="tt1808, chain A"/>
    <property type="match status" value="1"/>
</dbReference>
<dbReference type="SUPFAM" id="SSF52980">
    <property type="entry name" value="Restriction endonuclease-like"/>
    <property type="match status" value="1"/>
</dbReference>
<feature type="domain" description="Putative restriction endonuclease" evidence="1">
    <location>
        <begin position="33"/>
        <end position="184"/>
    </location>
</feature>
<comment type="caution">
    <text evidence="2">The sequence shown here is derived from an EMBL/GenBank/DDBJ whole genome shotgun (WGS) entry which is preliminary data.</text>
</comment>
<protein>
    <submittedName>
        <fullName evidence="2">Uma2 family endonuclease</fullName>
    </submittedName>
</protein>
<keyword evidence="2" id="KW-0255">Endonuclease</keyword>
<dbReference type="Pfam" id="PF05685">
    <property type="entry name" value="Uma2"/>
    <property type="match status" value="1"/>
</dbReference>
<proteinExistence type="predicted"/>
<dbReference type="PANTHER" id="PTHR35400:SF3">
    <property type="entry name" value="SLL1072 PROTEIN"/>
    <property type="match status" value="1"/>
</dbReference>
<dbReference type="CDD" id="cd06260">
    <property type="entry name" value="DUF820-like"/>
    <property type="match status" value="1"/>
</dbReference>
<dbReference type="InterPro" id="IPR011335">
    <property type="entry name" value="Restrct_endonuc-II-like"/>
</dbReference>
<dbReference type="InterPro" id="IPR008538">
    <property type="entry name" value="Uma2"/>
</dbReference>